<accession>A0ACC7NNC5</accession>
<proteinExistence type="predicted"/>
<sequence>MTTVDASHLSVIPYIDMKSVDGRFLSSSLFFDEGRWRLWTPVGTGFIELKIVEPLEMLYFARSPASERDLRFHFLDFVAQRAAFPEVLLGFSGISDDLLNLTAVLSKVQLLHSSREAVGDGIKRMITTEIEYLFSVCRSVFDLLQEIISRLWASIKLTDASINKKPLKSSFNDMVTFRGEPATLETLQSRFGLPVPLANVYLRFAEFFADLRSIRDNLMHHGSAVQTVFADDGDFLVSKHLRPFSTMQIWREDERRPNDLLPLSPALGMVVYRTLSACEAFSLALEATFVFPPPLVPEMGLFLRCPLAERFSAAMRDCAERLEEVASAVEPAASQ</sequence>
<name>A0ACC7NNC5_9BURK</name>
<dbReference type="EMBL" id="JAQQDW010000152">
    <property type="protein sequence ID" value="MFM0108952.1"/>
    <property type="molecule type" value="Genomic_DNA"/>
</dbReference>
<evidence type="ECO:0000313" key="2">
    <source>
        <dbReference type="Proteomes" id="UP001629235"/>
    </source>
</evidence>
<gene>
    <name evidence="1" type="ORF">PQR01_37595</name>
</gene>
<organism evidence="1 2">
    <name type="scientific">Paraburkholderia rhynchosiae</name>
    <dbReference type="NCBI Taxonomy" id="487049"/>
    <lineage>
        <taxon>Bacteria</taxon>
        <taxon>Pseudomonadati</taxon>
        <taxon>Pseudomonadota</taxon>
        <taxon>Betaproteobacteria</taxon>
        <taxon>Burkholderiales</taxon>
        <taxon>Burkholderiaceae</taxon>
        <taxon>Paraburkholderia</taxon>
    </lineage>
</organism>
<keyword evidence="2" id="KW-1185">Reference proteome</keyword>
<dbReference type="Proteomes" id="UP001629235">
    <property type="component" value="Unassembled WGS sequence"/>
</dbReference>
<comment type="caution">
    <text evidence="1">The sequence shown here is derived from an EMBL/GenBank/DDBJ whole genome shotgun (WGS) entry which is preliminary data.</text>
</comment>
<reference evidence="1 2" key="1">
    <citation type="journal article" date="2024" name="Chem. Sci.">
        <title>Discovery of megapolipeptins by genome mining of a Burkholderiales bacteria collection.</title>
        <authorList>
            <person name="Paulo B.S."/>
            <person name="Recchia M.J.J."/>
            <person name="Lee S."/>
            <person name="Fergusson C.H."/>
            <person name="Romanowski S.B."/>
            <person name="Hernandez A."/>
            <person name="Krull N."/>
            <person name="Liu D.Y."/>
            <person name="Cavanagh H."/>
            <person name="Bos A."/>
            <person name="Gray C.A."/>
            <person name="Murphy B.T."/>
            <person name="Linington R.G."/>
            <person name="Eustaquio A.S."/>
        </authorList>
    </citation>
    <scope>NUCLEOTIDE SEQUENCE [LARGE SCALE GENOMIC DNA]</scope>
    <source>
        <strain evidence="1 2">RL18-126-BIB-B</strain>
    </source>
</reference>
<protein>
    <submittedName>
        <fullName evidence="1">Uncharacterized protein</fullName>
    </submittedName>
</protein>
<evidence type="ECO:0000313" key="1">
    <source>
        <dbReference type="EMBL" id="MFM0108952.1"/>
    </source>
</evidence>